<dbReference type="EMBL" id="JAHYXK010000007">
    <property type="protein sequence ID" value="MBW7467569.1"/>
    <property type="molecule type" value="Genomic_DNA"/>
</dbReference>
<dbReference type="RefSeq" id="WP_219877437.1">
    <property type="nucleotide sequence ID" value="NZ_JAHYXK010000007.1"/>
</dbReference>
<evidence type="ECO:0000256" key="1">
    <source>
        <dbReference type="SAM" id="SignalP"/>
    </source>
</evidence>
<reference evidence="3 4" key="1">
    <citation type="journal article" date="2016" name="Int. J. Syst. Evol. Microbiol.">
        <title>Pontibacter aydingkolensis sp. nov., isolated from soil of a salt lake.</title>
        <authorList>
            <person name="Osman G."/>
            <person name="Zhang T."/>
            <person name="Lou K."/>
            <person name="Gao Y."/>
            <person name="Chang W."/>
            <person name="Lin Q."/>
            <person name="Yang H.M."/>
            <person name="Huo X.D."/>
            <person name="Wang N."/>
        </authorList>
    </citation>
    <scope>NUCLEOTIDE SEQUENCE [LARGE SCALE GENOMIC DNA]</scope>
    <source>
        <strain evidence="3 4">KACC 19255</strain>
    </source>
</reference>
<dbReference type="Proteomes" id="UP000813018">
    <property type="component" value="Unassembled WGS sequence"/>
</dbReference>
<comment type="caution">
    <text evidence="3">The sequence shown here is derived from an EMBL/GenBank/DDBJ whole genome shotgun (WGS) entry which is preliminary data.</text>
</comment>
<evidence type="ECO:0000259" key="2">
    <source>
        <dbReference type="PROSITE" id="PS51352"/>
    </source>
</evidence>
<dbReference type="Pfam" id="PF00578">
    <property type="entry name" value="AhpC-TSA"/>
    <property type="match status" value="1"/>
</dbReference>
<organism evidence="3 4">
    <name type="scientific">Pontibacter aydingkolensis</name>
    <dbReference type="NCBI Taxonomy" id="1911536"/>
    <lineage>
        <taxon>Bacteria</taxon>
        <taxon>Pseudomonadati</taxon>
        <taxon>Bacteroidota</taxon>
        <taxon>Cytophagia</taxon>
        <taxon>Cytophagales</taxon>
        <taxon>Hymenobacteraceae</taxon>
        <taxon>Pontibacter</taxon>
    </lineage>
</organism>
<dbReference type="Gene3D" id="3.40.30.10">
    <property type="entry name" value="Glutaredoxin"/>
    <property type="match status" value="1"/>
</dbReference>
<dbReference type="CDD" id="cd02966">
    <property type="entry name" value="TlpA_like_family"/>
    <property type="match status" value="1"/>
</dbReference>
<gene>
    <name evidence="3" type="ORF">K0O23_10865</name>
</gene>
<dbReference type="InterPro" id="IPR000866">
    <property type="entry name" value="AhpC/TSA"/>
</dbReference>
<evidence type="ECO:0000313" key="3">
    <source>
        <dbReference type="EMBL" id="MBW7467569.1"/>
    </source>
</evidence>
<dbReference type="SUPFAM" id="SSF52833">
    <property type="entry name" value="Thioredoxin-like"/>
    <property type="match status" value="1"/>
</dbReference>
<feature type="signal peptide" evidence="1">
    <location>
        <begin position="1"/>
        <end position="19"/>
    </location>
</feature>
<sequence length="421" mass="47412">MNRYLSNTPARLILFLALALTQVITSCTSSTSTDNTIKAGPWRVALQAQGQDIPFIMEAEAKGDSTVLYLINGEERILVDDIKTVGDSVKIRLHIFDADLIAKVNGDKMAGRFTRNDLDKRYSVPFTAEHGKTNRFKEKPAPATYDFNGKWEVTFTKKDGKTYPAIGVFEQKDNYVTGTFLTETGDYRYLEGQVEGNQLKLSTFDGNHDYLFTATPAAENTLKGEYFAGLYDYETWTAKRNENAELVKADELTYLKPGYESLEFTFPDVNGKQVSLSDDKYKGKVVLVQLLGSWCPNCMDETKFLAPYYAKNKDRGLEIIGLGFERTPGYEQAVPRLKRMQERFDIEYDLLYGGVADKEVAAKALPALNHVLSFPTTIFIGRDGKVRKIHTGFSGPGTGKYYEEWVADFNKTMDQLLAEKI</sequence>
<name>A0ABS7CUN8_9BACT</name>
<proteinExistence type="predicted"/>
<feature type="chain" id="PRO_5047488269" evidence="1">
    <location>
        <begin position="20"/>
        <end position="421"/>
    </location>
</feature>
<dbReference type="PANTHER" id="PTHR42852">
    <property type="entry name" value="THIOL:DISULFIDE INTERCHANGE PROTEIN DSBE"/>
    <property type="match status" value="1"/>
</dbReference>
<dbReference type="InterPro" id="IPR050553">
    <property type="entry name" value="Thioredoxin_ResA/DsbE_sf"/>
</dbReference>
<protein>
    <submittedName>
        <fullName evidence="3">TlpA family protein disulfide reductase</fullName>
    </submittedName>
</protein>
<dbReference type="InterPro" id="IPR036249">
    <property type="entry name" value="Thioredoxin-like_sf"/>
</dbReference>
<keyword evidence="1" id="KW-0732">Signal</keyword>
<dbReference type="PANTHER" id="PTHR42852:SF13">
    <property type="entry name" value="PROTEIN DIPZ"/>
    <property type="match status" value="1"/>
</dbReference>
<dbReference type="InterPro" id="IPR013766">
    <property type="entry name" value="Thioredoxin_domain"/>
</dbReference>
<feature type="domain" description="Thioredoxin" evidence="2">
    <location>
        <begin position="255"/>
        <end position="411"/>
    </location>
</feature>
<evidence type="ECO:0000313" key="4">
    <source>
        <dbReference type="Proteomes" id="UP000813018"/>
    </source>
</evidence>
<dbReference type="PROSITE" id="PS51257">
    <property type="entry name" value="PROKAR_LIPOPROTEIN"/>
    <property type="match status" value="1"/>
</dbReference>
<accession>A0ABS7CUN8</accession>
<keyword evidence="4" id="KW-1185">Reference proteome</keyword>
<dbReference type="PROSITE" id="PS51352">
    <property type="entry name" value="THIOREDOXIN_2"/>
    <property type="match status" value="1"/>
</dbReference>